<reference evidence="2" key="1">
    <citation type="journal article" date="2019" name="Int. J. Syst. Evol. Microbiol.">
        <title>The Global Catalogue of Microorganisms (GCM) 10K type strain sequencing project: providing services to taxonomists for standard genome sequencing and annotation.</title>
        <authorList>
            <consortium name="The Broad Institute Genomics Platform"/>
            <consortium name="The Broad Institute Genome Sequencing Center for Infectious Disease"/>
            <person name="Wu L."/>
            <person name="Ma J."/>
        </authorList>
    </citation>
    <scope>NUCLEOTIDE SEQUENCE [LARGE SCALE GENOMIC DNA]</scope>
    <source>
        <strain evidence="2">CGMCC 1.12404</strain>
    </source>
</reference>
<comment type="caution">
    <text evidence="1">The sequence shown here is derived from an EMBL/GenBank/DDBJ whole genome shotgun (WGS) entry which is preliminary data.</text>
</comment>
<dbReference type="Proteomes" id="UP000617979">
    <property type="component" value="Unassembled WGS sequence"/>
</dbReference>
<organism evidence="1 2">
    <name type="scientific">Kroppenstedtia guangzhouensis</name>
    <dbReference type="NCBI Taxonomy" id="1274356"/>
    <lineage>
        <taxon>Bacteria</taxon>
        <taxon>Bacillati</taxon>
        <taxon>Bacillota</taxon>
        <taxon>Bacilli</taxon>
        <taxon>Bacillales</taxon>
        <taxon>Thermoactinomycetaceae</taxon>
        <taxon>Kroppenstedtia</taxon>
    </lineage>
</organism>
<gene>
    <name evidence="1" type="ORF">GCM10007416_08440</name>
</gene>
<dbReference type="EMBL" id="BMEX01000002">
    <property type="protein sequence ID" value="GGA37830.1"/>
    <property type="molecule type" value="Genomic_DNA"/>
</dbReference>
<evidence type="ECO:0000313" key="2">
    <source>
        <dbReference type="Proteomes" id="UP000617979"/>
    </source>
</evidence>
<evidence type="ECO:0000313" key="1">
    <source>
        <dbReference type="EMBL" id="GGA37830.1"/>
    </source>
</evidence>
<proteinExistence type="predicted"/>
<name>A0ABQ1G6S5_9BACL</name>
<sequence>MSRADFLYSSVQVSPCALSKGSETALTLPGPGKGFTGHACAVIFFERPPPGMRGNRGGTAGTFLVPEGMKGFFILVEGDETDEGE</sequence>
<keyword evidence="2" id="KW-1185">Reference proteome</keyword>
<accession>A0ABQ1G6S5</accession>
<protein>
    <submittedName>
        <fullName evidence="1">Uncharacterized protein</fullName>
    </submittedName>
</protein>
<dbReference type="RefSeq" id="WP_188430184.1">
    <property type="nucleotide sequence ID" value="NZ_BMEX01000002.1"/>
</dbReference>